<evidence type="ECO:0000313" key="2">
    <source>
        <dbReference type="EMBL" id="CAF4943380.1"/>
    </source>
</evidence>
<dbReference type="EMBL" id="CAJOBI010185834">
    <property type="protein sequence ID" value="CAF4943380.1"/>
    <property type="molecule type" value="Genomic_DNA"/>
</dbReference>
<gene>
    <name evidence="2" type="ORF">SMN809_LOCUS53762</name>
</gene>
<evidence type="ECO:0000313" key="3">
    <source>
        <dbReference type="Proteomes" id="UP000676336"/>
    </source>
</evidence>
<protein>
    <submittedName>
        <fullName evidence="2">Uncharacterized protein</fullName>
    </submittedName>
</protein>
<feature type="non-terminal residue" evidence="2">
    <location>
        <position position="1"/>
    </location>
</feature>
<accession>A0A8S3D2Q5</accession>
<feature type="compositionally biased region" description="Basic residues" evidence="1">
    <location>
        <begin position="8"/>
        <end position="24"/>
    </location>
</feature>
<dbReference type="Proteomes" id="UP000676336">
    <property type="component" value="Unassembled WGS sequence"/>
</dbReference>
<reference evidence="2" key="1">
    <citation type="submission" date="2021-02" db="EMBL/GenBank/DDBJ databases">
        <authorList>
            <person name="Nowell W R."/>
        </authorList>
    </citation>
    <scope>NUCLEOTIDE SEQUENCE</scope>
</reference>
<evidence type="ECO:0000256" key="1">
    <source>
        <dbReference type="SAM" id="MobiDB-lite"/>
    </source>
</evidence>
<feature type="non-terminal residue" evidence="2">
    <location>
        <position position="24"/>
    </location>
</feature>
<sequence>MNDISNVLRKRSPVSNRRKSRLSI</sequence>
<name>A0A8S3D2Q5_9BILA</name>
<comment type="caution">
    <text evidence="2">The sequence shown here is derived from an EMBL/GenBank/DDBJ whole genome shotgun (WGS) entry which is preliminary data.</text>
</comment>
<proteinExistence type="predicted"/>
<dbReference type="AlphaFoldDB" id="A0A8S3D2Q5"/>
<organism evidence="2 3">
    <name type="scientific">Rotaria magnacalcarata</name>
    <dbReference type="NCBI Taxonomy" id="392030"/>
    <lineage>
        <taxon>Eukaryota</taxon>
        <taxon>Metazoa</taxon>
        <taxon>Spiralia</taxon>
        <taxon>Gnathifera</taxon>
        <taxon>Rotifera</taxon>
        <taxon>Eurotatoria</taxon>
        <taxon>Bdelloidea</taxon>
        <taxon>Philodinida</taxon>
        <taxon>Philodinidae</taxon>
        <taxon>Rotaria</taxon>
    </lineage>
</organism>
<feature type="region of interest" description="Disordered" evidence="1">
    <location>
        <begin position="1"/>
        <end position="24"/>
    </location>
</feature>